<gene>
    <name evidence="3" type="ORF">VitviT2T_012993</name>
</gene>
<protein>
    <recommendedName>
        <fullName evidence="2">Reverse transcriptase zinc-binding domain-containing protein</fullName>
    </recommendedName>
</protein>
<sequence>MHPRSKIPHWIWNLNLMTKLNFFLWLVIRNALLTCEFLIARRMEISNMCCLCNHNRENIDHIFKSCLFVQGIWDRIKFNCPTSLLFEGDFLSWIETVYKNYKINCKIFNSPMEKFAIILWNGWIHRNQIVFKKIQPNPFLVIEKATSNFQNL</sequence>
<keyword evidence="1" id="KW-0812">Transmembrane</keyword>
<keyword evidence="1" id="KW-0472">Membrane</keyword>
<name>A0ABY9CHW4_VITVI</name>
<dbReference type="Pfam" id="PF13966">
    <property type="entry name" value="zf-RVT"/>
    <property type="match status" value="1"/>
</dbReference>
<proteinExistence type="predicted"/>
<dbReference type="EMBL" id="CP126655">
    <property type="protein sequence ID" value="WJZ94103.1"/>
    <property type="molecule type" value="Genomic_DNA"/>
</dbReference>
<keyword evidence="1" id="KW-1133">Transmembrane helix</keyword>
<evidence type="ECO:0000313" key="3">
    <source>
        <dbReference type="EMBL" id="WJZ94104.1"/>
    </source>
</evidence>
<feature type="domain" description="Reverse transcriptase zinc-binding" evidence="2">
    <location>
        <begin position="8"/>
        <end position="73"/>
    </location>
</feature>
<dbReference type="InterPro" id="IPR026960">
    <property type="entry name" value="RVT-Znf"/>
</dbReference>
<dbReference type="EMBL" id="CP126655">
    <property type="protein sequence ID" value="WJZ94104.1"/>
    <property type="molecule type" value="Genomic_DNA"/>
</dbReference>
<feature type="transmembrane region" description="Helical" evidence="1">
    <location>
        <begin position="20"/>
        <end position="39"/>
    </location>
</feature>
<evidence type="ECO:0000259" key="2">
    <source>
        <dbReference type="Pfam" id="PF13966"/>
    </source>
</evidence>
<evidence type="ECO:0000256" key="1">
    <source>
        <dbReference type="SAM" id="Phobius"/>
    </source>
</evidence>
<dbReference type="Proteomes" id="UP001227230">
    <property type="component" value="Chromosome 8"/>
</dbReference>
<evidence type="ECO:0000313" key="4">
    <source>
        <dbReference type="Proteomes" id="UP001227230"/>
    </source>
</evidence>
<keyword evidence="4" id="KW-1185">Reference proteome</keyword>
<reference evidence="3 4" key="1">
    <citation type="journal article" date="2023" name="Hortic Res">
        <title>The complete reference genome for grapevine (Vitis vinifera L.) genetics and breeding.</title>
        <authorList>
            <person name="Shi X."/>
            <person name="Cao S."/>
            <person name="Wang X."/>
            <person name="Huang S."/>
            <person name="Wang Y."/>
            <person name="Liu Z."/>
            <person name="Liu W."/>
            <person name="Leng X."/>
            <person name="Peng Y."/>
            <person name="Wang N."/>
            <person name="Wang Y."/>
            <person name="Ma Z."/>
            <person name="Xu X."/>
            <person name="Zhang F."/>
            <person name="Xue H."/>
            <person name="Zhong H."/>
            <person name="Wang Y."/>
            <person name="Zhang K."/>
            <person name="Velt A."/>
            <person name="Avia K."/>
            <person name="Holtgrawe D."/>
            <person name="Grimplet J."/>
            <person name="Matus J.T."/>
            <person name="Ware D."/>
            <person name="Wu X."/>
            <person name="Wang H."/>
            <person name="Liu C."/>
            <person name="Fang Y."/>
            <person name="Rustenholz C."/>
            <person name="Cheng Z."/>
            <person name="Xiao H."/>
            <person name="Zhou Y."/>
        </authorList>
    </citation>
    <scope>NUCLEOTIDE SEQUENCE [LARGE SCALE GENOMIC DNA]</scope>
    <source>
        <strain evidence="4">cv. Pinot noir / PN40024</strain>
        <tissue evidence="3">Leaf</tissue>
    </source>
</reference>
<organism evidence="3 4">
    <name type="scientific">Vitis vinifera</name>
    <name type="common">Grape</name>
    <dbReference type="NCBI Taxonomy" id="29760"/>
    <lineage>
        <taxon>Eukaryota</taxon>
        <taxon>Viridiplantae</taxon>
        <taxon>Streptophyta</taxon>
        <taxon>Embryophyta</taxon>
        <taxon>Tracheophyta</taxon>
        <taxon>Spermatophyta</taxon>
        <taxon>Magnoliopsida</taxon>
        <taxon>eudicotyledons</taxon>
        <taxon>Gunneridae</taxon>
        <taxon>Pentapetalae</taxon>
        <taxon>rosids</taxon>
        <taxon>Vitales</taxon>
        <taxon>Vitaceae</taxon>
        <taxon>Viteae</taxon>
        <taxon>Vitis</taxon>
    </lineage>
</organism>
<accession>A0ABY9CHW4</accession>